<organism evidence="1 2">
    <name type="scientific">Zalaria obscura</name>
    <dbReference type="NCBI Taxonomy" id="2024903"/>
    <lineage>
        <taxon>Eukaryota</taxon>
        <taxon>Fungi</taxon>
        <taxon>Dikarya</taxon>
        <taxon>Ascomycota</taxon>
        <taxon>Pezizomycotina</taxon>
        <taxon>Dothideomycetes</taxon>
        <taxon>Dothideomycetidae</taxon>
        <taxon>Dothideales</taxon>
        <taxon>Zalariaceae</taxon>
        <taxon>Zalaria</taxon>
    </lineage>
</organism>
<evidence type="ECO:0000313" key="2">
    <source>
        <dbReference type="Proteomes" id="UP001320706"/>
    </source>
</evidence>
<comment type="caution">
    <text evidence="1">The sequence shown here is derived from an EMBL/GenBank/DDBJ whole genome shotgun (WGS) entry which is preliminary data.</text>
</comment>
<sequence length="405" mass="45044">MSQQAFCLLKERSKGIFDGNLIVWKVVDYESCMRLGGGTLQATAGTGEASGEVIDKDQCHMKFQVGEMATPSIRDNLPSCSTFVDVMPRLRTHHPTPYSPSDGTAGEQEFIHLPTKTKIGHELNTAESGATPSVPRAGRTLCADKSSNFRTQPHELSSTTKSESRKRTANRTYFRKSCPLPDQPCCSVQSTMSRSPIDRVLSTYELLESILSNLDMKDLLLFQRVSKSFKSVIDRSNDLQQKLFFQPIPHERGTKAAVVINLFALRALGCPDSGDFANHTYGFHIWVFRMAAPVDTVGHGSWRNMLLFQPACDGISLALKDRPAEVEYHFRKGEQRLGTVVDAIKYPKIIPTSYGYMSVPSRFQADGEEGQQLFEEVITAAETELALNRQEYPPTGISMGIKHGR</sequence>
<dbReference type="Proteomes" id="UP001320706">
    <property type="component" value="Unassembled WGS sequence"/>
</dbReference>
<name>A0ACC3SLV7_9PEZI</name>
<evidence type="ECO:0000313" key="1">
    <source>
        <dbReference type="EMBL" id="KAK8219269.1"/>
    </source>
</evidence>
<protein>
    <submittedName>
        <fullName evidence="1">Uncharacterized protein</fullName>
    </submittedName>
</protein>
<proteinExistence type="predicted"/>
<reference evidence="1" key="1">
    <citation type="submission" date="2024-02" db="EMBL/GenBank/DDBJ databases">
        <title>Metagenome Assembled Genome of Zalaria obscura JY119.</title>
        <authorList>
            <person name="Vighnesh L."/>
            <person name="Jagadeeshwari U."/>
            <person name="Venkata Ramana C."/>
            <person name="Sasikala C."/>
        </authorList>
    </citation>
    <scope>NUCLEOTIDE SEQUENCE</scope>
    <source>
        <strain evidence="1">JY119</strain>
    </source>
</reference>
<gene>
    <name evidence="1" type="ORF">M8818_001003</name>
</gene>
<accession>A0ACC3SLV7</accession>
<dbReference type="EMBL" id="JAMKPW020000004">
    <property type="protein sequence ID" value="KAK8219269.1"/>
    <property type="molecule type" value="Genomic_DNA"/>
</dbReference>
<keyword evidence="2" id="KW-1185">Reference proteome</keyword>